<dbReference type="PROSITE" id="PS00455">
    <property type="entry name" value="AMP_BINDING"/>
    <property type="match status" value="2"/>
</dbReference>
<dbReference type="Gene3D" id="3.30.300.30">
    <property type="match status" value="2"/>
</dbReference>
<dbReference type="Gene3D" id="3.40.50.12780">
    <property type="entry name" value="N-terminal domain of ligase-like"/>
    <property type="match status" value="2"/>
</dbReference>
<dbReference type="Proteomes" id="UP000481861">
    <property type="component" value="Unassembled WGS sequence"/>
</dbReference>
<evidence type="ECO:0000256" key="4">
    <source>
        <dbReference type="ARBA" id="ARBA00029454"/>
    </source>
</evidence>
<dbReference type="PROSITE" id="PS50075">
    <property type="entry name" value="CARRIER"/>
    <property type="match status" value="1"/>
</dbReference>
<organism evidence="6 7">
    <name type="scientific">Massariosphaeria phaeospora</name>
    <dbReference type="NCBI Taxonomy" id="100035"/>
    <lineage>
        <taxon>Eukaryota</taxon>
        <taxon>Fungi</taxon>
        <taxon>Dikarya</taxon>
        <taxon>Ascomycota</taxon>
        <taxon>Pezizomycotina</taxon>
        <taxon>Dothideomycetes</taxon>
        <taxon>Pleosporomycetidae</taxon>
        <taxon>Pleosporales</taxon>
        <taxon>Pleosporales incertae sedis</taxon>
        <taxon>Massariosphaeria</taxon>
    </lineage>
</organism>
<keyword evidence="7" id="KW-1185">Reference proteome</keyword>
<dbReference type="Gene3D" id="3.30.559.30">
    <property type="entry name" value="Nonribosomal peptide synthetase, condensation domain"/>
    <property type="match status" value="2"/>
</dbReference>
<dbReference type="Pfam" id="PF00501">
    <property type="entry name" value="AMP-binding"/>
    <property type="match status" value="2"/>
</dbReference>
<dbReference type="InterPro" id="IPR006162">
    <property type="entry name" value="Ppantetheine_attach_site"/>
</dbReference>
<dbReference type="GO" id="GO:0031177">
    <property type="term" value="F:phosphopantetheine binding"/>
    <property type="evidence" value="ECO:0007669"/>
    <property type="project" value="TreeGrafter"/>
</dbReference>
<protein>
    <recommendedName>
        <fullName evidence="5">Carrier domain-containing protein</fullName>
    </recommendedName>
</protein>
<accession>A0A7C8MGI8</accession>
<dbReference type="Gene3D" id="1.10.1200.10">
    <property type="entry name" value="ACP-like"/>
    <property type="match status" value="2"/>
</dbReference>
<dbReference type="InterPro" id="IPR009081">
    <property type="entry name" value="PP-bd_ACP"/>
</dbReference>
<dbReference type="InterPro" id="IPR023213">
    <property type="entry name" value="CAT-like_dom_sf"/>
</dbReference>
<dbReference type="Pfam" id="PF00550">
    <property type="entry name" value="PP-binding"/>
    <property type="match status" value="2"/>
</dbReference>
<sequence>MGSLIDQIRQHSQRSPSHIAIVDGGIHITYGMLLSAVQVLSCELTSKGCGPGTKIPILATSSSETIVAFLAVVEIGACFIPIDAVQWTGSKIATILDSLSPSLAISTNPQISFTCSYEMLSLEGLWDDRFKIRGMKGFEPPRNDEHESPAYIIFTSGTTGLPKGVMVSLASVSHYVNQGNPDIPFNLGVTPGDVVLSVLSVAFDAYTVIGLSTLCNGGTLMLSSPSTFVQDSQRCTILPITPSLLRMLCPSENHDLLRTIFLGGETPDLTVVSKWSTDRRRVFNGYGATETTCTCLMAELVPGKPITLGQCISDSQVFLLDDTMQPCDEGEIVVGGKALAIGYYENMEKTEQSFVMWNDRRVYRTGDYARRTEDGLIFLGRKDSLVKNRNVRINLETEVIPALRSCLGVTSATAFISQDQLVAFVTPVGLDGSEIRRVLLATTDTFHVPDLVKPMQALPLNPNGKINTNLLRQSLESTFRSPRSDTAIQTGNLDFLRGIISNALGINKVEMDTAVSFWELGGSSLTAIRTLSLLHAQGLTVPMKSLMTLSLNALGERLQPLEHQTSPSCDKNAAQATPLQLQMARSSIHTPRSAHIFLELEFDLRKSFVTPAIFESAWRLLINRHTIFSCAMDMATGALVSTESSQMRWTTSAVDDVEFQTAIRTASEDLLAPKWHIDGQDLYYSQNAFHLVSNGGTRMTLLWLVHHSLVDGWSVGILMKELDDTLLNRPLSSTPQFDEFLACRQQHVARISNASENYWKDTITVNTSSEGGSLLRNVLATFGDSVPIEVQCTLPVTLREIEQTSGDLKVSTACIFHTAWAIVLPEHTANDSVTFGTVLSGRSIAFPGIENVVGPVINTCPVFFHVPHEGPVFPLMRRVQETLLDLHDHQWTANNFLETLVPGTPTPQFESLLAVEIDLPTESQPKTIARMPLKIVRRDFPELPLVVYIELENTELSCKFIFDERIGKVRAQNMLDHFCNVIRSFSEDSNRNIQETRRKMLGELNMDNLIQKHAVIASDLDQFEVLQTSFERSVDSWPTAVAIQQGRTAQTYTQLETKSNSIARAIRKYVDLGQVVALASDGTIEWIVAVLGIVKSGAVYAPVDMMLPDSRIENLVRRSQANLLLITNKPCDVRLSELSFPCPRLRTDHIEESAKRMLCSTTGSAAAFLVFTSGSTGPPKPVLVKHGAITSLLSMPEARLHSCPGRKIAQIYSVGFDVSILEIFGSLCHGGTLVLKDPNDPIKHLLSVNAAMATPSLLSALSPDDYPNLDTILLAGEVVTQTIVDLWLPRVRLYNAYGPCECSIFTTIGEMQKGGGVTIGKPVSNSRVYILNRRKRPLPVGAVGEICVSGINVADGYVGQTISENLKFSTDPFEPCARMYSTGDFGAWTSDGQIVFHGRKDAQVKIRGYRVELEEIESAILSLSPCTTHAGAFVEQDRLYAAVAPASIEKAILMRKLAEVLPQYAIPAHIFIMNNPILSSNGKLDRIALKQAAMETFQENLNLHHDPANTPCTRTEVIVADAWREILEIPPATAIDACGNFLQLGGNSLRQIRLLPNLSRKLSQSIPLRLIILNPTLRDLASAIDAHLLDNDSHNSIQVQTSFLEFLRTTTSRETTVITSREAEMFWLWSRSTCKPAFNIITKLKIDSKIDTERFKLSVNAVLIKHKVLRSTFRLNDNELSRKLLAEPPPLEEMNSDGLLHECLGRPIDPTYEHPIQAFLHAEKSFLSFILKLHHILGDKASIKQLLREISTVYLQMSESEQQPELPTVHYTQYASWLEVNPLSFVPADGNTLEFIIPQTSGLSANLEQCLVAVAYGVFKVTAFTDIVLGISYMDRSEPGTETMIGLFLESIPLRLTSPTALQEITSEFLRCVRENINSALLHSVPSNSIKQTMDVGSLFDIMVTLHKKEDSYAREFDSLGISVQEEKIRMPGARFPLLIEFEEMDEGIHIYIEYATSLVTNRQAEKLKTGIMDTFSLICST</sequence>
<evidence type="ECO:0000313" key="6">
    <source>
        <dbReference type="EMBL" id="KAF2877958.1"/>
    </source>
</evidence>
<dbReference type="Pfam" id="PF00668">
    <property type="entry name" value="Condensation"/>
    <property type="match status" value="3"/>
</dbReference>
<dbReference type="OrthoDB" id="416786at2759"/>
<reference evidence="6 7" key="1">
    <citation type="submission" date="2020-01" db="EMBL/GenBank/DDBJ databases">
        <authorList>
            <consortium name="DOE Joint Genome Institute"/>
            <person name="Haridas S."/>
            <person name="Albert R."/>
            <person name="Binder M."/>
            <person name="Bloem J."/>
            <person name="Labutti K."/>
            <person name="Salamov A."/>
            <person name="Andreopoulos B."/>
            <person name="Baker S.E."/>
            <person name="Barry K."/>
            <person name="Bills G."/>
            <person name="Bluhm B.H."/>
            <person name="Cannon C."/>
            <person name="Castanera R."/>
            <person name="Culley D.E."/>
            <person name="Daum C."/>
            <person name="Ezra D."/>
            <person name="Gonzalez J.B."/>
            <person name="Henrissat B."/>
            <person name="Kuo A."/>
            <person name="Liang C."/>
            <person name="Lipzen A."/>
            <person name="Lutzoni F."/>
            <person name="Magnuson J."/>
            <person name="Mondo S."/>
            <person name="Nolan M."/>
            <person name="Ohm R."/>
            <person name="Pangilinan J."/>
            <person name="Park H.-J.H."/>
            <person name="Ramirez L."/>
            <person name="Alfaro M."/>
            <person name="Sun H."/>
            <person name="Tritt A."/>
            <person name="Yoshinaga Y."/>
            <person name="Zwiers L.-H.L."/>
            <person name="Turgeon B.G."/>
            <person name="Goodwin S.B."/>
            <person name="Spatafora J.W."/>
            <person name="Crous P.W."/>
            <person name="Grigoriev I.V."/>
        </authorList>
    </citation>
    <scope>NUCLEOTIDE SEQUENCE [LARGE SCALE GENOMIC DNA]</scope>
    <source>
        <strain evidence="6 7">CBS 611.86</strain>
    </source>
</reference>
<dbReference type="SUPFAM" id="SSF52777">
    <property type="entry name" value="CoA-dependent acyltransferases"/>
    <property type="match status" value="4"/>
</dbReference>
<name>A0A7C8MGI8_9PLEO</name>
<dbReference type="PANTHER" id="PTHR45527:SF11">
    <property type="entry name" value="NONRIBOSOMAL PEPTIDE SYNTHETASE 5"/>
    <property type="match status" value="1"/>
</dbReference>
<dbReference type="InterPro" id="IPR045851">
    <property type="entry name" value="AMP-bd_C_sf"/>
</dbReference>
<dbReference type="InterPro" id="IPR020845">
    <property type="entry name" value="AMP-binding_CS"/>
</dbReference>
<evidence type="ECO:0000256" key="2">
    <source>
        <dbReference type="ARBA" id="ARBA00022553"/>
    </source>
</evidence>
<dbReference type="GO" id="GO:0016874">
    <property type="term" value="F:ligase activity"/>
    <property type="evidence" value="ECO:0007669"/>
    <property type="project" value="UniProtKB-KW"/>
</dbReference>
<comment type="similarity">
    <text evidence="4">Belongs to the NRP synthetase family.</text>
</comment>
<dbReference type="PROSITE" id="PS00012">
    <property type="entry name" value="PHOSPHOPANTETHEINE"/>
    <property type="match status" value="1"/>
</dbReference>
<keyword evidence="2" id="KW-0597">Phosphoprotein</keyword>
<dbReference type="InterPro" id="IPR001242">
    <property type="entry name" value="Condensation_dom"/>
</dbReference>
<keyword evidence="1" id="KW-0596">Phosphopantetheine</keyword>
<dbReference type="GO" id="GO:0043041">
    <property type="term" value="P:amino acid activation for nonribosomal peptide biosynthetic process"/>
    <property type="evidence" value="ECO:0007669"/>
    <property type="project" value="TreeGrafter"/>
</dbReference>
<dbReference type="GO" id="GO:0005737">
    <property type="term" value="C:cytoplasm"/>
    <property type="evidence" value="ECO:0007669"/>
    <property type="project" value="TreeGrafter"/>
</dbReference>
<keyword evidence="3" id="KW-0436">Ligase</keyword>
<dbReference type="Gene3D" id="3.30.559.10">
    <property type="entry name" value="Chloramphenicol acetyltransferase-like domain"/>
    <property type="match status" value="2"/>
</dbReference>
<dbReference type="InterPro" id="IPR010071">
    <property type="entry name" value="AA_adenyl_dom"/>
</dbReference>
<dbReference type="PANTHER" id="PTHR45527">
    <property type="entry name" value="NONRIBOSOMAL PEPTIDE SYNTHETASE"/>
    <property type="match status" value="1"/>
</dbReference>
<proteinExistence type="inferred from homology"/>
<gene>
    <name evidence="6" type="ORF">BDV95DRAFT_633413</name>
</gene>
<feature type="domain" description="Carrier" evidence="5">
    <location>
        <begin position="1513"/>
        <end position="1588"/>
    </location>
</feature>
<evidence type="ECO:0000313" key="7">
    <source>
        <dbReference type="Proteomes" id="UP000481861"/>
    </source>
</evidence>
<dbReference type="GO" id="GO:0044550">
    <property type="term" value="P:secondary metabolite biosynthetic process"/>
    <property type="evidence" value="ECO:0007669"/>
    <property type="project" value="TreeGrafter"/>
</dbReference>
<comment type="caution">
    <text evidence="6">The sequence shown here is derived from an EMBL/GenBank/DDBJ whole genome shotgun (WGS) entry which is preliminary data.</text>
</comment>
<dbReference type="InterPro" id="IPR042099">
    <property type="entry name" value="ANL_N_sf"/>
</dbReference>
<evidence type="ECO:0000259" key="5">
    <source>
        <dbReference type="PROSITE" id="PS50075"/>
    </source>
</evidence>
<dbReference type="InterPro" id="IPR036736">
    <property type="entry name" value="ACP-like_sf"/>
</dbReference>
<dbReference type="InterPro" id="IPR000873">
    <property type="entry name" value="AMP-dep_synth/lig_dom"/>
</dbReference>
<evidence type="ECO:0000256" key="1">
    <source>
        <dbReference type="ARBA" id="ARBA00022450"/>
    </source>
</evidence>
<dbReference type="SUPFAM" id="SSF56801">
    <property type="entry name" value="Acetyl-CoA synthetase-like"/>
    <property type="match status" value="2"/>
</dbReference>
<dbReference type="NCBIfam" id="TIGR01733">
    <property type="entry name" value="AA-adenyl-dom"/>
    <property type="match status" value="1"/>
</dbReference>
<evidence type="ECO:0000256" key="3">
    <source>
        <dbReference type="ARBA" id="ARBA00022598"/>
    </source>
</evidence>
<dbReference type="SUPFAM" id="SSF47336">
    <property type="entry name" value="ACP-like"/>
    <property type="match status" value="2"/>
</dbReference>
<dbReference type="EMBL" id="JAADJZ010000001">
    <property type="protein sequence ID" value="KAF2877958.1"/>
    <property type="molecule type" value="Genomic_DNA"/>
</dbReference>